<reference evidence="2" key="1">
    <citation type="submission" date="2017-10" db="EMBL/GenBank/DDBJ databases">
        <title>Rapid genome shrinkage in a self-fertile nematode reveals novel sperm competition proteins.</title>
        <authorList>
            <person name="Yin D."/>
            <person name="Schwarz E.M."/>
            <person name="Thomas C.G."/>
            <person name="Felde R.L."/>
            <person name="Korf I.F."/>
            <person name="Cutter A.D."/>
            <person name="Schartner C.M."/>
            <person name="Ralston E.J."/>
            <person name="Meyer B.J."/>
            <person name="Haag E.S."/>
        </authorList>
    </citation>
    <scope>NUCLEOTIDE SEQUENCE [LARGE SCALE GENOMIC DNA]</scope>
    <source>
        <strain evidence="2">JU1422</strain>
    </source>
</reference>
<name>A0A2G5U4F4_9PELO</name>
<gene>
    <name evidence="1" type="primary">Cnig_chr_IV.g13864</name>
    <name evidence="1" type="ORF">B9Z55_013864</name>
</gene>
<dbReference type="Proteomes" id="UP000230233">
    <property type="component" value="Chromosome IV"/>
</dbReference>
<evidence type="ECO:0000313" key="2">
    <source>
        <dbReference type="Proteomes" id="UP000230233"/>
    </source>
</evidence>
<proteinExistence type="predicted"/>
<sequence length="86" mass="9865">MTKKECTLQGVDKKSGRFWVLPAEEKKKNTSCGTFWYEEGIYFSDMATDKFGNTAKSNQGSDRAKDGNLDFPIRMLQYFLTLSSYL</sequence>
<accession>A0A2G5U4F4</accession>
<evidence type="ECO:0000313" key="1">
    <source>
        <dbReference type="EMBL" id="PIC34116.1"/>
    </source>
</evidence>
<comment type="caution">
    <text evidence="1">The sequence shown here is derived from an EMBL/GenBank/DDBJ whole genome shotgun (WGS) entry which is preliminary data.</text>
</comment>
<protein>
    <submittedName>
        <fullName evidence="1">Uncharacterized protein</fullName>
    </submittedName>
</protein>
<organism evidence="1 2">
    <name type="scientific">Caenorhabditis nigoni</name>
    <dbReference type="NCBI Taxonomy" id="1611254"/>
    <lineage>
        <taxon>Eukaryota</taxon>
        <taxon>Metazoa</taxon>
        <taxon>Ecdysozoa</taxon>
        <taxon>Nematoda</taxon>
        <taxon>Chromadorea</taxon>
        <taxon>Rhabditida</taxon>
        <taxon>Rhabditina</taxon>
        <taxon>Rhabditomorpha</taxon>
        <taxon>Rhabditoidea</taxon>
        <taxon>Rhabditidae</taxon>
        <taxon>Peloderinae</taxon>
        <taxon>Caenorhabditis</taxon>
    </lineage>
</organism>
<dbReference type="EMBL" id="PDUG01000004">
    <property type="protein sequence ID" value="PIC34116.1"/>
    <property type="molecule type" value="Genomic_DNA"/>
</dbReference>
<dbReference type="AlphaFoldDB" id="A0A2G5U4F4"/>
<keyword evidence="2" id="KW-1185">Reference proteome</keyword>